<dbReference type="PANTHER" id="PTHR11371">
    <property type="entry name" value="DEOXYRIBONUCLEASE"/>
    <property type="match status" value="1"/>
</dbReference>
<keyword evidence="1" id="KW-0540">Nuclease</keyword>
<dbReference type="SMART" id="SM00476">
    <property type="entry name" value="DNaseIc"/>
    <property type="match status" value="1"/>
</dbReference>
<gene>
    <name evidence="6" type="ORF">WMY93_027865</name>
</gene>
<reference evidence="7" key="1">
    <citation type="submission" date="2024-04" db="EMBL/GenBank/DDBJ databases">
        <title>Salinicola lusitanus LLJ914,a marine bacterium isolated from the Okinawa Trough.</title>
        <authorList>
            <person name="Li J."/>
        </authorList>
    </citation>
    <scope>NUCLEOTIDE SEQUENCE [LARGE SCALE GENOMIC DNA]</scope>
</reference>
<dbReference type="EMBL" id="JBBPFD010000020">
    <property type="protein sequence ID" value="KAK7884742.1"/>
    <property type="molecule type" value="Genomic_DNA"/>
</dbReference>
<dbReference type="AlphaFoldDB" id="A0AAW0N626"/>
<dbReference type="GO" id="GO:0003677">
    <property type="term" value="F:DNA binding"/>
    <property type="evidence" value="ECO:0007669"/>
    <property type="project" value="TreeGrafter"/>
</dbReference>
<evidence type="ECO:0000313" key="7">
    <source>
        <dbReference type="Proteomes" id="UP001460270"/>
    </source>
</evidence>
<proteinExistence type="predicted"/>
<evidence type="ECO:0000313" key="6">
    <source>
        <dbReference type="EMBL" id="KAK7884742.1"/>
    </source>
</evidence>
<keyword evidence="5" id="KW-0325">Glycoprotein</keyword>
<dbReference type="Gene3D" id="3.60.10.10">
    <property type="entry name" value="Endonuclease/exonuclease/phosphatase"/>
    <property type="match status" value="2"/>
</dbReference>
<name>A0AAW0N626_9GOBI</name>
<accession>A0AAW0N626</accession>
<evidence type="ECO:0000256" key="2">
    <source>
        <dbReference type="ARBA" id="ARBA00022729"/>
    </source>
</evidence>
<evidence type="ECO:0000256" key="4">
    <source>
        <dbReference type="ARBA" id="ARBA00023157"/>
    </source>
</evidence>
<evidence type="ECO:0000256" key="5">
    <source>
        <dbReference type="ARBA" id="ARBA00023180"/>
    </source>
</evidence>
<keyword evidence="7" id="KW-1185">Reference proteome</keyword>
<dbReference type="InterPro" id="IPR016202">
    <property type="entry name" value="DNase_I"/>
</dbReference>
<dbReference type="GO" id="GO:0004530">
    <property type="term" value="F:deoxyribonuclease I activity"/>
    <property type="evidence" value="ECO:0007669"/>
    <property type="project" value="TreeGrafter"/>
</dbReference>
<organism evidence="6 7">
    <name type="scientific">Mugilogobius chulae</name>
    <name type="common">yellowstripe goby</name>
    <dbReference type="NCBI Taxonomy" id="88201"/>
    <lineage>
        <taxon>Eukaryota</taxon>
        <taxon>Metazoa</taxon>
        <taxon>Chordata</taxon>
        <taxon>Craniata</taxon>
        <taxon>Vertebrata</taxon>
        <taxon>Euteleostomi</taxon>
        <taxon>Actinopterygii</taxon>
        <taxon>Neopterygii</taxon>
        <taxon>Teleostei</taxon>
        <taxon>Neoteleostei</taxon>
        <taxon>Acanthomorphata</taxon>
        <taxon>Gobiaria</taxon>
        <taxon>Gobiiformes</taxon>
        <taxon>Gobioidei</taxon>
        <taxon>Gobiidae</taxon>
        <taxon>Gobionellinae</taxon>
        <taxon>Mugilogobius</taxon>
    </lineage>
</organism>
<sequence>MFPAVAPPSSPSLSPAADDASSLLLPSLLPLLLVSFPLRCFLSWLRSSNGVDKLCTLTVTFREILKMGEGVTQDRKVRAVGVAYLKLARPHLCHKALPTVPRGTGLRLVQTCLKPKPKLNLRDMFNKMLRPSTALPGLLLVVVLFLSGLDSFKICSYNIPKFNKAKSDNYRVIHTLTRVLSRCDISLLLDVQDTVAVSKLVSALSRYSDKYNYKAVSSKALGKDATDMQHYTFIYRTQTVSLTGNSNKTLLQEFILMAVHTEATQAVTEIDLLYDAFLKVSQMWNNSNVMFLGDFHASCAYVTRADKKNIRLFSNTSFHWLISDRTDTTVTDKTHCAYDR</sequence>
<keyword evidence="3" id="KW-0378">Hydrolase</keyword>
<evidence type="ECO:0000256" key="3">
    <source>
        <dbReference type="ARBA" id="ARBA00022801"/>
    </source>
</evidence>
<comment type="caution">
    <text evidence="6">The sequence shown here is derived from an EMBL/GenBank/DDBJ whole genome shotgun (WGS) entry which is preliminary data.</text>
</comment>
<keyword evidence="2" id="KW-0732">Signal</keyword>
<dbReference type="PANTHER" id="PTHR11371:SF28">
    <property type="entry name" value="DEOXYRIBONUCLEASE-1-LIKE 1"/>
    <property type="match status" value="1"/>
</dbReference>
<dbReference type="InterPro" id="IPR036691">
    <property type="entry name" value="Endo/exonu/phosph_ase_sf"/>
</dbReference>
<dbReference type="GO" id="GO:0006308">
    <property type="term" value="P:DNA catabolic process"/>
    <property type="evidence" value="ECO:0007669"/>
    <property type="project" value="InterPro"/>
</dbReference>
<evidence type="ECO:0000256" key="1">
    <source>
        <dbReference type="ARBA" id="ARBA00022722"/>
    </source>
</evidence>
<keyword evidence="4" id="KW-1015">Disulfide bond</keyword>
<dbReference type="SUPFAM" id="SSF56219">
    <property type="entry name" value="DNase I-like"/>
    <property type="match status" value="1"/>
</dbReference>
<protein>
    <submittedName>
        <fullName evidence="6">Uncharacterized protein</fullName>
    </submittedName>
</protein>
<dbReference type="GO" id="GO:0005634">
    <property type="term" value="C:nucleus"/>
    <property type="evidence" value="ECO:0007669"/>
    <property type="project" value="TreeGrafter"/>
</dbReference>
<dbReference type="Proteomes" id="UP001460270">
    <property type="component" value="Unassembled WGS sequence"/>
</dbReference>